<dbReference type="PANTHER" id="PTHR45749:SF21">
    <property type="entry name" value="DUF4371 DOMAIN-CONTAINING PROTEIN"/>
    <property type="match status" value="1"/>
</dbReference>
<gene>
    <name evidence="5" type="primary">LOC136090841</name>
</gene>
<dbReference type="InterPro" id="IPR008906">
    <property type="entry name" value="HATC_C_dom"/>
</dbReference>
<dbReference type="RefSeq" id="XP_065673890.1">
    <property type="nucleotide sequence ID" value="XM_065817818.1"/>
</dbReference>
<feature type="compositionally biased region" description="Polar residues" evidence="1">
    <location>
        <begin position="125"/>
        <end position="137"/>
    </location>
</feature>
<dbReference type="GeneID" id="136090841"/>
<organism evidence="4 5">
    <name type="scientific">Hydra vulgaris</name>
    <name type="common">Hydra</name>
    <name type="synonym">Hydra attenuata</name>
    <dbReference type="NCBI Taxonomy" id="6087"/>
    <lineage>
        <taxon>Eukaryota</taxon>
        <taxon>Metazoa</taxon>
        <taxon>Cnidaria</taxon>
        <taxon>Hydrozoa</taxon>
        <taxon>Hydroidolina</taxon>
        <taxon>Anthoathecata</taxon>
        <taxon>Aplanulata</taxon>
        <taxon>Hydridae</taxon>
        <taxon>Hydra</taxon>
    </lineage>
</organism>
<dbReference type="PANTHER" id="PTHR45749">
    <property type="match status" value="1"/>
</dbReference>
<evidence type="ECO:0000313" key="5">
    <source>
        <dbReference type="RefSeq" id="XP_065673890.1"/>
    </source>
</evidence>
<feature type="region of interest" description="Disordered" evidence="1">
    <location>
        <begin position="87"/>
        <end position="161"/>
    </location>
</feature>
<dbReference type="InterPro" id="IPR012337">
    <property type="entry name" value="RNaseH-like_sf"/>
</dbReference>
<dbReference type="SUPFAM" id="SSF53098">
    <property type="entry name" value="Ribonuclease H-like"/>
    <property type="match status" value="1"/>
</dbReference>
<evidence type="ECO:0000259" key="3">
    <source>
        <dbReference type="Pfam" id="PF14291"/>
    </source>
</evidence>
<name>A0ABM4DHD3_HYDVU</name>
<keyword evidence="4" id="KW-1185">Reference proteome</keyword>
<dbReference type="Proteomes" id="UP001652625">
    <property type="component" value="Chromosome 14"/>
</dbReference>
<evidence type="ECO:0000313" key="4">
    <source>
        <dbReference type="Proteomes" id="UP001652625"/>
    </source>
</evidence>
<dbReference type="Pfam" id="PF14291">
    <property type="entry name" value="DUF4371"/>
    <property type="match status" value="1"/>
</dbReference>
<evidence type="ECO:0000256" key="1">
    <source>
        <dbReference type="SAM" id="MobiDB-lite"/>
    </source>
</evidence>
<reference evidence="5" key="1">
    <citation type="submission" date="2025-08" db="UniProtKB">
        <authorList>
            <consortium name="RefSeq"/>
        </authorList>
    </citation>
    <scope>IDENTIFICATION</scope>
</reference>
<protein>
    <submittedName>
        <fullName evidence="5">Zinc finger MYM-type protein 1-like</fullName>
    </submittedName>
</protein>
<dbReference type="Pfam" id="PF05699">
    <property type="entry name" value="Dimer_Tnp_hAT"/>
    <property type="match status" value="1"/>
</dbReference>
<accession>A0ABM4DHD3</accession>
<evidence type="ECO:0000259" key="2">
    <source>
        <dbReference type="Pfam" id="PF05699"/>
    </source>
</evidence>
<proteinExistence type="predicted"/>
<feature type="compositionally biased region" description="Basic and acidic residues" evidence="1">
    <location>
        <begin position="144"/>
        <end position="161"/>
    </location>
</feature>
<dbReference type="InterPro" id="IPR025398">
    <property type="entry name" value="DUF4371"/>
</dbReference>
<feature type="domain" description="HAT C-terminal dimerisation" evidence="2">
    <location>
        <begin position="682"/>
        <end position="752"/>
    </location>
</feature>
<sequence length="782" mass="88530">MSRAKKLTGAEFKKKRRDRLKRDAKLRNCFKKWLVTNSSVEKQIISEDICNKVDNDSTAEVAATSLITDLSSYHPLKLIEEEVFISQSQDEFGPNDSEAQEDKNSQLSKPIEMGNSKFPPEISEISATSGENFQHSDPATWPKMTDKTRIPEHENSNEHQRCYSDWKNLKKNLKEGKTLDSDLQRVIKGEMKKWRDTLKVIVDAILFCAKNNLAFRGSTEVIGEQNSGIFLNLIELISHYYPSVAEHVASVKAKKTTTSYFSPRMQNELIELLGQKVRNEILSNVREAKYYSVLFDCTPDASHKEQMTQIIRYVHITEETCTIEESFVDFIESHEKTGKGLAAEITEKLEKDGLSISDCRGQAYDNGANMSGKYNGVQAHIHSLNEFARFVPCAAHTLNLFGVHAAEVSPLMITFFGKVQAIFNFFSSSTLRWEKLMKTLTISLKVNSDTRWSAKKEAIIPPHRQIKEVLQVLESIIHTPKTNAVSVCSAKELIIQIDFSFLCLLDFWCQILSLSDRENKLLQSKYISIDIAAKKMKGLKASIQNLRDIGVDNIIKAAAETAIQIGTEEDFPMKRKRKVKQMALYEAEDDFCRLSPETDFGSQCNLVFDSILTQIEWRFEAMSAVSSDFDFLSGHSLPKSSVDELKTKAKNLSKIYKADLDSSDFQSEMASFKYQAAAMMENFEKSSPMDILQLIHKYSLTDAYPNSAIAIRIFLTLPVTVATCERSFSKLKIIKNYLRSTGQERLSCLVVVSIEHEVANALDFDDVISDFASKKARKVTLN</sequence>
<feature type="domain" description="DUF4371" evidence="3">
    <location>
        <begin position="176"/>
        <end position="376"/>
    </location>
</feature>